<dbReference type="InterPro" id="IPR023299">
    <property type="entry name" value="ATPase_P-typ_cyto_dom_N"/>
</dbReference>
<feature type="region of interest" description="Disordered" evidence="11">
    <location>
        <begin position="1"/>
        <end position="31"/>
    </location>
</feature>
<dbReference type="SFLD" id="SFLDG00002">
    <property type="entry name" value="C1.7:_P-type_atpase_like"/>
    <property type="match status" value="1"/>
</dbReference>
<dbReference type="PANTHER" id="PTHR48085">
    <property type="entry name" value="CADMIUM/ZINC-TRANSPORTING ATPASE HMA2-RELATED"/>
    <property type="match status" value="1"/>
</dbReference>
<keyword evidence="10" id="KW-0547">Nucleotide-binding</keyword>
<keyword evidence="3 10" id="KW-0812">Transmembrane</keyword>
<keyword evidence="7 10" id="KW-0472">Membrane</keyword>
<keyword evidence="10" id="KW-0067">ATP-binding</keyword>
<dbReference type="InterPro" id="IPR023214">
    <property type="entry name" value="HAD_sf"/>
</dbReference>
<feature type="compositionally biased region" description="Basic residues" evidence="11">
    <location>
        <begin position="16"/>
        <end position="28"/>
    </location>
</feature>
<organism evidence="13 14">
    <name type="scientific">Kriegella aquimaris</name>
    <dbReference type="NCBI Taxonomy" id="192904"/>
    <lineage>
        <taxon>Bacteria</taxon>
        <taxon>Pseudomonadati</taxon>
        <taxon>Bacteroidota</taxon>
        <taxon>Flavobacteriia</taxon>
        <taxon>Flavobacteriales</taxon>
        <taxon>Flavobacteriaceae</taxon>
        <taxon>Kriegella</taxon>
    </lineage>
</organism>
<comment type="catalytic activity">
    <reaction evidence="9">
        <text>Zn(2+)(in) + ATP + H2O = Zn(2+)(out) + ADP + phosphate + H(+)</text>
        <dbReference type="Rhea" id="RHEA:20621"/>
        <dbReference type="ChEBI" id="CHEBI:15377"/>
        <dbReference type="ChEBI" id="CHEBI:15378"/>
        <dbReference type="ChEBI" id="CHEBI:29105"/>
        <dbReference type="ChEBI" id="CHEBI:30616"/>
        <dbReference type="ChEBI" id="CHEBI:43474"/>
        <dbReference type="ChEBI" id="CHEBI:456216"/>
        <dbReference type="EC" id="7.2.2.12"/>
    </reaction>
</comment>
<dbReference type="InterPro" id="IPR001757">
    <property type="entry name" value="P_typ_ATPase"/>
</dbReference>
<sequence length="667" mass="72688">MKKRKLNLKDLGQKKDSKKGHDHSHNHNHVGSQKSNVKLYIPAIVSFLMLVVGIGFDYFEVFPFFKGWARIAWYVIAYLPVGLPVLKEGWESIRRGSFFTEFLLMSIATIGAFAIGEYPEGVAVMLFYAVGELFQGAAVKKAKGNIKALLDVRPKEANVLRDGTFESVDPETVVVGETIQVRAGEKIPLDGKLKSDKATVNTAALTGESKPQTLVRNEEVFAGSINLENVIEVTVSKKFKDSSIARILELVQNATARKSKTELFIRKFARIYTPIVVFLAIGLTLIPYLVVADYVFQDWLYRALIFLVISCPCALVISIPLGYFGGLGAASKNGILFKGASFLDAITKVKTLVMDKTGTVTKGVFKIKEIKVFDNAGDSSLGTDKEKEMMNYLLALEAQSTHPIAKALLAYPLVNIYEAENVTEIPGKGLEGTINGKKVFVGNSALMEANDIEFPKEIETIVESIVLVAIENKFSGYVVIADELKEEAKAMIVQLREIGVRDIVMLSGDKDSITQKVAIDLGITNAKGGLLPEDKLNEVEALKQQNISKDNKEKIAFIGDGINDAPVLAASDVGIAMGGLGSDVAIETADVVIQTDQPSKIVRAIKIGRSTRRIVWQNIALAFGVKAIVLIMGAGGLATMWEAVFADVGVALLAILNAVRLQRMTWK</sequence>
<gene>
    <name evidence="13" type="ORF">SAMN04488514_101230</name>
</gene>
<dbReference type="RefSeq" id="WP_089884445.1">
    <property type="nucleotide sequence ID" value="NZ_FNGV01000001.1"/>
</dbReference>
<feature type="transmembrane region" description="Helical" evidence="10">
    <location>
        <begin position="271"/>
        <end position="291"/>
    </location>
</feature>
<proteinExistence type="inferred from homology"/>
<dbReference type="InterPro" id="IPR027256">
    <property type="entry name" value="P-typ_ATPase_IB"/>
</dbReference>
<dbReference type="InterPro" id="IPR023298">
    <property type="entry name" value="ATPase_P-typ_TM_dom_sf"/>
</dbReference>
<dbReference type="SUPFAM" id="SSF56784">
    <property type="entry name" value="HAD-like"/>
    <property type="match status" value="1"/>
</dbReference>
<dbReference type="SUPFAM" id="SSF81653">
    <property type="entry name" value="Calcium ATPase, transduction domain A"/>
    <property type="match status" value="1"/>
</dbReference>
<dbReference type="InterPro" id="IPR051014">
    <property type="entry name" value="Cation_Transport_ATPase_IB"/>
</dbReference>
<feature type="transmembrane region" description="Helical" evidence="10">
    <location>
        <begin position="303"/>
        <end position="324"/>
    </location>
</feature>
<dbReference type="GO" id="GO:0015086">
    <property type="term" value="F:cadmium ion transmembrane transporter activity"/>
    <property type="evidence" value="ECO:0007669"/>
    <property type="project" value="TreeGrafter"/>
</dbReference>
<feature type="transmembrane region" description="Helical" evidence="10">
    <location>
        <begin position="122"/>
        <end position="139"/>
    </location>
</feature>
<keyword evidence="14" id="KW-1185">Reference proteome</keyword>
<evidence type="ECO:0000256" key="2">
    <source>
        <dbReference type="ARBA" id="ARBA00006024"/>
    </source>
</evidence>
<evidence type="ECO:0000256" key="6">
    <source>
        <dbReference type="ARBA" id="ARBA00022989"/>
    </source>
</evidence>
<comment type="subcellular location">
    <subcellularLocation>
        <location evidence="10">Cell membrane</location>
    </subcellularLocation>
    <subcellularLocation>
        <location evidence="1">Membrane</location>
    </subcellularLocation>
</comment>
<dbReference type="InterPro" id="IPR036412">
    <property type="entry name" value="HAD-like_sf"/>
</dbReference>
<protein>
    <recommendedName>
        <fullName evidence="8">P-type Zn(2+) transporter</fullName>
        <ecNumber evidence="8">7.2.2.12</ecNumber>
    </recommendedName>
</protein>
<feature type="transmembrane region" description="Helical" evidence="10">
    <location>
        <begin position="39"/>
        <end position="56"/>
    </location>
</feature>
<dbReference type="GO" id="GO:0005524">
    <property type="term" value="F:ATP binding"/>
    <property type="evidence" value="ECO:0007669"/>
    <property type="project" value="UniProtKB-UniRule"/>
</dbReference>
<dbReference type="PRINTS" id="PR00119">
    <property type="entry name" value="CATATPASE"/>
</dbReference>
<dbReference type="OrthoDB" id="1521937at2"/>
<evidence type="ECO:0000256" key="3">
    <source>
        <dbReference type="ARBA" id="ARBA00022692"/>
    </source>
</evidence>
<evidence type="ECO:0000313" key="14">
    <source>
        <dbReference type="Proteomes" id="UP000199440"/>
    </source>
</evidence>
<name>A0A1G9IQ40_9FLAO</name>
<evidence type="ECO:0000256" key="4">
    <source>
        <dbReference type="ARBA" id="ARBA00022723"/>
    </source>
</evidence>
<accession>A0A1G9IQ40</accession>
<feature type="transmembrane region" description="Helical" evidence="10">
    <location>
        <begin position="98"/>
        <end position="116"/>
    </location>
</feature>
<dbReference type="SFLD" id="SFLDS00003">
    <property type="entry name" value="Haloacid_Dehalogenase"/>
    <property type="match status" value="1"/>
</dbReference>
<dbReference type="InterPro" id="IPR008250">
    <property type="entry name" value="ATPase_P-typ_transduc_dom_A_sf"/>
</dbReference>
<evidence type="ECO:0000256" key="8">
    <source>
        <dbReference type="ARBA" id="ARBA00039097"/>
    </source>
</evidence>
<dbReference type="AlphaFoldDB" id="A0A1G9IQ40"/>
<dbReference type="SUPFAM" id="SSF81665">
    <property type="entry name" value="Calcium ATPase, transmembrane domain M"/>
    <property type="match status" value="1"/>
</dbReference>
<evidence type="ECO:0000313" key="13">
    <source>
        <dbReference type="EMBL" id="SDL27280.1"/>
    </source>
</evidence>
<keyword evidence="4 10" id="KW-0479">Metal-binding</keyword>
<dbReference type="InterPro" id="IPR018303">
    <property type="entry name" value="ATPase_P-typ_P_site"/>
</dbReference>
<dbReference type="STRING" id="192904.SAMN04488514_101230"/>
<dbReference type="NCBIfam" id="TIGR01494">
    <property type="entry name" value="ATPase_P-type"/>
    <property type="match status" value="2"/>
</dbReference>
<dbReference type="PROSITE" id="PS00154">
    <property type="entry name" value="ATPASE_E1_E2"/>
    <property type="match status" value="1"/>
</dbReference>
<evidence type="ECO:0000256" key="5">
    <source>
        <dbReference type="ARBA" id="ARBA00022967"/>
    </source>
</evidence>
<dbReference type="Proteomes" id="UP000199440">
    <property type="component" value="Unassembled WGS sequence"/>
</dbReference>
<keyword evidence="6 10" id="KW-1133">Transmembrane helix</keyword>
<reference evidence="13 14" key="1">
    <citation type="submission" date="2016-10" db="EMBL/GenBank/DDBJ databases">
        <authorList>
            <person name="de Groot N.N."/>
        </authorList>
    </citation>
    <scope>NUCLEOTIDE SEQUENCE [LARGE SCALE GENOMIC DNA]</scope>
    <source>
        <strain evidence="13 14">DSM 19886</strain>
    </source>
</reference>
<dbReference type="Gene3D" id="2.70.150.10">
    <property type="entry name" value="Calcium-transporting ATPase, cytoplasmic transduction domain A"/>
    <property type="match status" value="1"/>
</dbReference>
<feature type="transmembrane region" description="Helical" evidence="10">
    <location>
        <begin position="68"/>
        <end position="86"/>
    </location>
</feature>
<dbReference type="Gene3D" id="3.40.50.1000">
    <property type="entry name" value="HAD superfamily/HAD-like"/>
    <property type="match status" value="1"/>
</dbReference>
<evidence type="ECO:0000256" key="1">
    <source>
        <dbReference type="ARBA" id="ARBA00004370"/>
    </source>
</evidence>
<dbReference type="Gene3D" id="3.40.1110.10">
    <property type="entry name" value="Calcium-transporting ATPase, cytoplasmic domain N"/>
    <property type="match status" value="1"/>
</dbReference>
<evidence type="ECO:0000256" key="7">
    <source>
        <dbReference type="ARBA" id="ARBA00023136"/>
    </source>
</evidence>
<dbReference type="NCBIfam" id="TIGR01525">
    <property type="entry name" value="ATPase-IB_hvy"/>
    <property type="match status" value="1"/>
</dbReference>
<dbReference type="GO" id="GO:0016463">
    <property type="term" value="F:P-type zinc transporter activity"/>
    <property type="evidence" value="ECO:0007669"/>
    <property type="project" value="UniProtKB-EC"/>
</dbReference>
<dbReference type="SFLD" id="SFLDF00027">
    <property type="entry name" value="p-type_atpase"/>
    <property type="match status" value="1"/>
</dbReference>
<dbReference type="InterPro" id="IPR059000">
    <property type="entry name" value="ATPase_P-type_domA"/>
</dbReference>
<dbReference type="GO" id="GO:0046872">
    <property type="term" value="F:metal ion binding"/>
    <property type="evidence" value="ECO:0007669"/>
    <property type="project" value="UniProtKB-KW"/>
</dbReference>
<dbReference type="EMBL" id="FNGV01000001">
    <property type="protein sequence ID" value="SDL27280.1"/>
    <property type="molecule type" value="Genomic_DNA"/>
</dbReference>
<dbReference type="Pfam" id="PF00702">
    <property type="entry name" value="Hydrolase"/>
    <property type="match status" value="1"/>
</dbReference>
<dbReference type="GO" id="GO:0005886">
    <property type="term" value="C:plasma membrane"/>
    <property type="evidence" value="ECO:0007669"/>
    <property type="project" value="UniProtKB-SubCell"/>
</dbReference>
<dbReference type="InterPro" id="IPR044492">
    <property type="entry name" value="P_typ_ATPase_HD_dom"/>
</dbReference>
<keyword evidence="10" id="KW-1003">Cell membrane</keyword>
<feature type="transmembrane region" description="Helical" evidence="10">
    <location>
        <begin position="640"/>
        <end position="659"/>
    </location>
</feature>
<dbReference type="PRINTS" id="PR00941">
    <property type="entry name" value="CDATPASE"/>
</dbReference>
<evidence type="ECO:0000256" key="11">
    <source>
        <dbReference type="SAM" id="MobiDB-lite"/>
    </source>
</evidence>
<evidence type="ECO:0000256" key="10">
    <source>
        <dbReference type="RuleBase" id="RU362081"/>
    </source>
</evidence>
<dbReference type="PANTHER" id="PTHR48085:SF5">
    <property type="entry name" value="CADMIUM_ZINC-TRANSPORTING ATPASE HMA4-RELATED"/>
    <property type="match status" value="1"/>
</dbReference>
<keyword evidence="5" id="KW-1278">Translocase</keyword>
<evidence type="ECO:0000256" key="9">
    <source>
        <dbReference type="ARBA" id="ARBA00047308"/>
    </source>
</evidence>
<dbReference type="EC" id="7.2.2.12" evidence="8"/>
<dbReference type="GO" id="GO:0016887">
    <property type="term" value="F:ATP hydrolysis activity"/>
    <property type="evidence" value="ECO:0007669"/>
    <property type="project" value="InterPro"/>
</dbReference>
<dbReference type="Pfam" id="PF00122">
    <property type="entry name" value="E1-E2_ATPase"/>
    <property type="match status" value="1"/>
</dbReference>
<dbReference type="NCBIfam" id="TIGR01512">
    <property type="entry name" value="ATPase-IB2_Cd"/>
    <property type="match status" value="1"/>
</dbReference>
<feature type="transmembrane region" description="Helical" evidence="10">
    <location>
        <begin position="614"/>
        <end position="634"/>
    </location>
</feature>
<evidence type="ECO:0000259" key="12">
    <source>
        <dbReference type="Pfam" id="PF00122"/>
    </source>
</evidence>
<comment type="similarity">
    <text evidence="2 10">Belongs to the cation transport ATPase (P-type) (TC 3.A.3) family. Type IB subfamily.</text>
</comment>
<feature type="domain" description="P-type ATPase A" evidence="12">
    <location>
        <begin position="153"/>
        <end position="252"/>
    </location>
</feature>